<dbReference type="InterPro" id="IPR007138">
    <property type="entry name" value="ABM_dom"/>
</dbReference>
<dbReference type="Proteomes" id="UP000827549">
    <property type="component" value="Chromosome 2"/>
</dbReference>
<dbReference type="PANTHER" id="PTHR40624:SF1">
    <property type="entry name" value="BIOSYNTHESIS MONOOXYGENASE, PUTATIVE (AFU_ORTHOLOGUE AFUA_1G12025)-RELATED"/>
    <property type="match status" value="1"/>
</dbReference>
<dbReference type="AlphaFoldDB" id="A0AAF0Y4I5"/>
<proteinExistence type="predicted"/>
<dbReference type="PANTHER" id="PTHR40624">
    <property type="entry name" value="BIOSYNTHESIS MONOOXYGENASE, PUTATIVE (AFU_ORTHOLOGUE AFUA_1G12025)-RELATED"/>
    <property type="match status" value="1"/>
</dbReference>
<dbReference type="RefSeq" id="XP_062625962.1">
    <property type="nucleotide sequence ID" value="XM_062769978.1"/>
</dbReference>
<dbReference type="Gene3D" id="3.30.70.100">
    <property type="match status" value="1"/>
</dbReference>
<gene>
    <name evidence="2" type="ORF">LOC62_02G003444</name>
</gene>
<evidence type="ECO:0000313" key="2">
    <source>
        <dbReference type="EMBL" id="WOO79930.1"/>
    </source>
</evidence>
<name>A0AAF0Y4I5_9TREE</name>
<dbReference type="Pfam" id="PF03992">
    <property type="entry name" value="ABM"/>
    <property type="match status" value="1"/>
</dbReference>
<protein>
    <recommendedName>
        <fullName evidence="1">ABM domain-containing protein</fullName>
    </recommendedName>
</protein>
<accession>A0AAF0Y4I5</accession>
<dbReference type="GeneID" id="87806687"/>
<dbReference type="PROSITE" id="PS51725">
    <property type="entry name" value="ABM"/>
    <property type="match status" value="1"/>
</dbReference>
<feature type="domain" description="ABM" evidence="1">
    <location>
        <begin position="14"/>
        <end position="105"/>
    </location>
</feature>
<sequence>MHAPYHKTTNIMTVTLIATFRVVDEAAASRVQELLSKVRDVALSPAEPGTQVYNPARKTTDGLDFVVYEEYADKAAVDAHLSSDEFKALIGESETLLVGGRAGLNVNYYAKF</sequence>
<evidence type="ECO:0000313" key="3">
    <source>
        <dbReference type="Proteomes" id="UP000827549"/>
    </source>
</evidence>
<reference evidence="2" key="1">
    <citation type="submission" date="2023-10" db="EMBL/GenBank/DDBJ databases">
        <authorList>
            <person name="Noh H."/>
        </authorList>
    </citation>
    <scope>NUCLEOTIDE SEQUENCE</scope>
    <source>
        <strain evidence="2">DUCC4014</strain>
    </source>
</reference>
<dbReference type="SUPFAM" id="SSF54909">
    <property type="entry name" value="Dimeric alpha+beta barrel"/>
    <property type="match status" value="1"/>
</dbReference>
<evidence type="ECO:0000259" key="1">
    <source>
        <dbReference type="PROSITE" id="PS51725"/>
    </source>
</evidence>
<dbReference type="InterPro" id="IPR011008">
    <property type="entry name" value="Dimeric_a/b-barrel"/>
</dbReference>
<dbReference type="EMBL" id="CP086715">
    <property type="protein sequence ID" value="WOO79930.1"/>
    <property type="molecule type" value="Genomic_DNA"/>
</dbReference>
<organism evidence="2 3">
    <name type="scientific">Vanrija pseudolonga</name>
    <dbReference type="NCBI Taxonomy" id="143232"/>
    <lineage>
        <taxon>Eukaryota</taxon>
        <taxon>Fungi</taxon>
        <taxon>Dikarya</taxon>
        <taxon>Basidiomycota</taxon>
        <taxon>Agaricomycotina</taxon>
        <taxon>Tremellomycetes</taxon>
        <taxon>Trichosporonales</taxon>
        <taxon>Trichosporonaceae</taxon>
        <taxon>Vanrija</taxon>
    </lineage>
</organism>
<keyword evidence="3" id="KW-1185">Reference proteome</keyword>